<keyword evidence="3" id="KW-0813">Transport</keyword>
<evidence type="ECO:0000313" key="11">
    <source>
        <dbReference type="Proteomes" id="UP000703893"/>
    </source>
</evidence>
<accession>A0A938BJN9</accession>
<evidence type="ECO:0000256" key="3">
    <source>
        <dbReference type="ARBA" id="ARBA00022448"/>
    </source>
</evidence>
<keyword evidence="5 8" id="KW-0812">Transmembrane</keyword>
<protein>
    <submittedName>
        <fullName evidence="10">MotA/TolQ/ExbB proton channel family protein</fullName>
    </submittedName>
</protein>
<dbReference type="PANTHER" id="PTHR30433:SF2">
    <property type="entry name" value="MOTILITY PROTEIN A"/>
    <property type="match status" value="1"/>
</dbReference>
<keyword evidence="7 8" id="KW-0472">Membrane</keyword>
<dbReference type="InterPro" id="IPR000540">
    <property type="entry name" value="Flag_MotA_CS"/>
</dbReference>
<dbReference type="PANTHER" id="PTHR30433">
    <property type="entry name" value="CHEMOTAXIS PROTEIN MOTA"/>
    <property type="match status" value="1"/>
</dbReference>
<keyword evidence="4" id="KW-1003">Cell membrane</keyword>
<dbReference type="InterPro" id="IPR047055">
    <property type="entry name" value="MotA-like"/>
</dbReference>
<dbReference type="EMBL" id="VGJX01000610">
    <property type="protein sequence ID" value="MBM3275522.1"/>
    <property type="molecule type" value="Genomic_DNA"/>
</dbReference>
<comment type="similarity">
    <text evidence="2">Belongs to the MotA family.</text>
</comment>
<reference evidence="10 11" key="1">
    <citation type="submission" date="2019-03" db="EMBL/GenBank/DDBJ databases">
        <title>Lake Tanganyika Metagenome-Assembled Genomes (MAGs).</title>
        <authorList>
            <person name="Tran P."/>
        </authorList>
    </citation>
    <scope>NUCLEOTIDE SEQUENCE [LARGE SCALE GENOMIC DNA]</scope>
    <source>
        <strain evidence="10">K_DeepCast_65m_m2_236</strain>
    </source>
</reference>
<dbReference type="PROSITE" id="PS01307">
    <property type="entry name" value="MOTA"/>
    <property type="match status" value="1"/>
</dbReference>
<evidence type="ECO:0000256" key="2">
    <source>
        <dbReference type="ARBA" id="ARBA00008038"/>
    </source>
</evidence>
<evidence type="ECO:0000256" key="1">
    <source>
        <dbReference type="ARBA" id="ARBA00004651"/>
    </source>
</evidence>
<gene>
    <name evidence="10" type="ORF">FJZ00_10230</name>
</gene>
<feature type="transmembrane region" description="Helical" evidence="8">
    <location>
        <begin position="186"/>
        <end position="205"/>
    </location>
</feature>
<comment type="subcellular location">
    <subcellularLocation>
        <location evidence="1">Cell membrane</location>
        <topology evidence="1">Multi-pass membrane protein</topology>
    </subcellularLocation>
</comment>
<evidence type="ECO:0000256" key="6">
    <source>
        <dbReference type="ARBA" id="ARBA00022989"/>
    </source>
</evidence>
<dbReference type="GO" id="GO:0071978">
    <property type="term" value="P:bacterial-type flagellum-dependent swarming motility"/>
    <property type="evidence" value="ECO:0007669"/>
    <property type="project" value="InterPro"/>
</dbReference>
<feature type="transmembrane region" description="Helical" evidence="8">
    <location>
        <begin position="30"/>
        <end position="50"/>
    </location>
</feature>
<evidence type="ECO:0000256" key="7">
    <source>
        <dbReference type="ARBA" id="ARBA00023136"/>
    </source>
</evidence>
<dbReference type="GO" id="GO:0005886">
    <property type="term" value="C:plasma membrane"/>
    <property type="evidence" value="ECO:0007669"/>
    <property type="project" value="UniProtKB-SubCell"/>
</dbReference>
<evidence type="ECO:0000256" key="8">
    <source>
        <dbReference type="SAM" id="Phobius"/>
    </source>
</evidence>
<dbReference type="InterPro" id="IPR002898">
    <property type="entry name" value="MotA_ExbB_proton_chnl"/>
</dbReference>
<evidence type="ECO:0000259" key="9">
    <source>
        <dbReference type="Pfam" id="PF01618"/>
    </source>
</evidence>
<organism evidence="10 11">
    <name type="scientific">Candidatus Tanganyikabacteria bacterium</name>
    <dbReference type="NCBI Taxonomy" id="2961651"/>
    <lineage>
        <taxon>Bacteria</taxon>
        <taxon>Bacillati</taxon>
        <taxon>Candidatus Sericytochromatia</taxon>
        <taxon>Candidatus Tanganyikabacteria</taxon>
    </lineage>
</organism>
<comment type="caution">
    <text evidence="10">The sequence shown here is derived from an EMBL/GenBank/DDBJ whole genome shotgun (WGS) entry which is preliminary data.</text>
</comment>
<proteinExistence type="inferred from homology"/>
<dbReference type="AlphaFoldDB" id="A0A938BJN9"/>
<evidence type="ECO:0000256" key="5">
    <source>
        <dbReference type="ARBA" id="ARBA00022692"/>
    </source>
</evidence>
<feature type="domain" description="MotA/TolQ/ExbB proton channel" evidence="9">
    <location>
        <begin position="103"/>
        <end position="211"/>
    </location>
</feature>
<evidence type="ECO:0000256" key="4">
    <source>
        <dbReference type="ARBA" id="ARBA00022475"/>
    </source>
</evidence>
<dbReference type="GO" id="GO:0006935">
    <property type="term" value="P:chemotaxis"/>
    <property type="evidence" value="ECO:0007669"/>
    <property type="project" value="InterPro"/>
</dbReference>
<evidence type="ECO:0000313" key="10">
    <source>
        <dbReference type="EMBL" id="MBM3275522.1"/>
    </source>
</evidence>
<name>A0A938BJN9_9BACT</name>
<sequence length="263" mass="29196">MTALGLALGLLIFAWAIVSGTPEFQIFYNSHGIAIVFGGVMAAAFISYPFGELVHVGNAVWNIFRFPDEDARKYVQRFAWWAEVIRKKGLSAIEDEVQAFPPSFLRDAMDLLVAGYTREEIQANLESSISNLILRERTERDLFRHMANLAPGFGLVGTLIGLIIMLRNMKDAASIAPSMATAMTATFYGVILANLVFLPVSVKLWRRTESKAAINRLIMDGVLLLYEKRPPAFVIDKLNTYLPPRMRLREIPSLSTGGLATGV</sequence>
<dbReference type="Proteomes" id="UP000703893">
    <property type="component" value="Unassembled WGS sequence"/>
</dbReference>
<feature type="transmembrane region" description="Helical" evidence="8">
    <location>
        <begin position="146"/>
        <end position="166"/>
    </location>
</feature>
<keyword evidence="6 8" id="KW-1133">Transmembrane helix</keyword>
<dbReference type="Pfam" id="PF01618">
    <property type="entry name" value="MotA_ExbB"/>
    <property type="match status" value="1"/>
</dbReference>